<feature type="transmembrane region" description="Helical" evidence="7">
    <location>
        <begin position="111"/>
        <end position="130"/>
    </location>
</feature>
<organism evidence="8 9">
    <name type="scientific">Thermogemmatispora tikiterensis</name>
    <dbReference type="NCBI Taxonomy" id="1825093"/>
    <lineage>
        <taxon>Bacteria</taxon>
        <taxon>Bacillati</taxon>
        <taxon>Chloroflexota</taxon>
        <taxon>Ktedonobacteria</taxon>
        <taxon>Thermogemmatisporales</taxon>
        <taxon>Thermogemmatisporaceae</taxon>
        <taxon>Thermogemmatispora</taxon>
    </lineage>
</organism>
<dbReference type="RefSeq" id="WP_112433631.1">
    <property type="nucleotide sequence ID" value="NZ_MCIF01000002.1"/>
</dbReference>
<comment type="subcellular location">
    <subcellularLocation>
        <location evidence="1">Cell membrane</location>
        <topology evidence="1">Multi-pass membrane protein</topology>
    </subcellularLocation>
</comment>
<feature type="transmembrane region" description="Helical" evidence="7">
    <location>
        <begin position="68"/>
        <end position="90"/>
    </location>
</feature>
<evidence type="ECO:0000256" key="6">
    <source>
        <dbReference type="ARBA" id="ARBA00023136"/>
    </source>
</evidence>
<dbReference type="Proteomes" id="UP000248706">
    <property type="component" value="Unassembled WGS sequence"/>
</dbReference>
<dbReference type="InterPro" id="IPR051907">
    <property type="entry name" value="DoxX-like_oxidoreductase"/>
</dbReference>
<keyword evidence="6 7" id="KW-0472">Membrane</keyword>
<accession>A0A328VSX6</accession>
<comment type="caution">
    <text evidence="8">The sequence shown here is derived from an EMBL/GenBank/DDBJ whole genome shotgun (WGS) entry which is preliminary data.</text>
</comment>
<reference evidence="8 9" key="1">
    <citation type="submission" date="2016-08" db="EMBL/GenBank/DDBJ databases">
        <title>Analysis of Carbohydrate Active Enzymes in Thermogemmatispora T81 Reveals Carbohydrate Degradation Ability.</title>
        <authorList>
            <person name="Tomazini A."/>
            <person name="Lal S."/>
            <person name="Stott M."/>
            <person name="Henrissat B."/>
            <person name="Polikarpov I."/>
            <person name="Sparling R."/>
            <person name="Levin D.B."/>
        </authorList>
    </citation>
    <scope>NUCLEOTIDE SEQUENCE [LARGE SCALE GENOMIC DNA]</scope>
    <source>
        <strain evidence="8 9">T81</strain>
    </source>
</reference>
<dbReference type="PANTHER" id="PTHR33452:SF1">
    <property type="entry name" value="INNER MEMBRANE PROTEIN YPHA-RELATED"/>
    <property type="match status" value="1"/>
</dbReference>
<evidence type="ECO:0000256" key="3">
    <source>
        <dbReference type="ARBA" id="ARBA00022475"/>
    </source>
</evidence>
<evidence type="ECO:0000256" key="7">
    <source>
        <dbReference type="SAM" id="Phobius"/>
    </source>
</evidence>
<keyword evidence="9" id="KW-1185">Reference proteome</keyword>
<keyword evidence="5 7" id="KW-1133">Transmembrane helix</keyword>
<evidence type="ECO:0000256" key="2">
    <source>
        <dbReference type="ARBA" id="ARBA00006679"/>
    </source>
</evidence>
<gene>
    <name evidence="8" type="ORF">A4R35_22780</name>
</gene>
<evidence type="ECO:0000256" key="4">
    <source>
        <dbReference type="ARBA" id="ARBA00022692"/>
    </source>
</evidence>
<proteinExistence type="inferred from homology"/>
<dbReference type="Pfam" id="PF07681">
    <property type="entry name" value="DoxX"/>
    <property type="match status" value="1"/>
</dbReference>
<evidence type="ECO:0000256" key="5">
    <source>
        <dbReference type="ARBA" id="ARBA00022989"/>
    </source>
</evidence>
<comment type="similarity">
    <text evidence="2">Belongs to the DoxX family.</text>
</comment>
<keyword evidence="4 7" id="KW-0812">Transmembrane</keyword>
<dbReference type="InterPro" id="IPR032808">
    <property type="entry name" value="DoxX"/>
</dbReference>
<protein>
    <recommendedName>
        <fullName evidence="10">DoxX family protein</fullName>
    </recommendedName>
</protein>
<evidence type="ECO:0008006" key="10">
    <source>
        <dbReference type="Google" id="ProtNLM"/>
    </source>
</evidence>
<dbReference type="GO" id="GO:0005886">
    <property type="term" value="C:plasma membrane"/>
    <property type="evidence" value="ECO:0007669"/>
    <property type="project" value="UniProtKB-SubCell"/>
</dbReference>
<evidence type="ECO:0000313" key="9">
    <source>
        <dbReference type="Proteomes" id="UP000248706"/>
    </source>
</evidence>
<evidence type="ECO:0000256" key="1">
    <source>
        <dbReference type="ARBA" id="ARBA00004651"/>
    </source>
</evidence>
<dbReference type="OrthoDB" id="346004at2"/>
<dbReference type="PANTHER" id="PTHR33452">
    <property type="entry name" value="OXIDOREDUCTASE CATD-RELATED"/>
    <property type="match status" value="1"/>
</dbReference>
<dbReference type="AlphaFoldDB" id="A0A328VSX6"/>
<evidence type="ECO:0000313" key="8">
    <source>
        <dbReference type="EMBL" id="RAQ98384.1"/>
    </source>
</evidence>
<feature type="transmembrane region" description="Helical" evidence="7">
    <location>
        <begin position="142"/>
        <end position="161"/>
    </location>
</feature>
<dbReference type="EMBL" id="MCIF01000002">
    <property type="protein sequence ID" value="RAQ98384.1"/>
    <property type="molecule type" value="Genomic_DNA"/>
</dbReference>
<name>A0A328VSX6_9CHLR</name>
<sequence length="172" mass="17941">MSTTLSLGLLILRLGAGLTLTGHGLQKLFGWFGGAGLARTRENFARQGLQPAWLWVTLAILGEVGGGLAVALGFLTAVGAAGMAGAMAMATFKSHWRNGFWMQRGGYEYSLLLMLVSIVIGLTGPGNYALDALLGIGQRETVLFIGLALAALIVVAIGIVISRRPQTASQDA</sequence>
<keyword evidence="3" id="KW-1003">Cell membrane</keyword>